<evidence type="ECO:0000256" key="4">
    <source>
        <dbReference type="ARBA" id="ARBA00023163"/>
    </source>
</evidence>
<proteinExistence type="predicted"/>
<keyword evidence="3" id="KW-0238">DNA-binding</keyword>
<feature type="compositionally biased region" description="Pro residues" evidence="6">
    <location>
        <begin position="87"/>
        <end position="100"/>
    </location>
</feature>
<keyword evidence="9" id="KW-1185">Reference proteome</keyword>
<dbReference type="InterPro" id="IPR036638">
    <property type="entry name" value="HLH_DNA-bd_sf"/>
</dbReference>
<dbReference type="Gene3D" id="4.10.280.10">
    <property type="entry name" value="Helix-loop-helix DNA-binding domain"/>
    <property type="match status" value="1"/>
</dbReference>
<dbReference type="InterPro" id="IPR052207">
    <property type="entry name" value="Max-like/E-box_TFs"/>
</dbReference>
<dbReference type="EMBL" id="JBFXLS010000106">
    <property type="protein sequence ID" value="KAL2816031.1"/>
    <property type="molecule type" value="Genomic_DNA"/>
</dbReference>
<organism evidence="8 9">
    <name type="scientific">Aspergillus cavernicola</name>
    <dbReference type="NCBI Taxonomy" id="176166"/>
    <lineage>
        <taxon>Eukaryota</taxon>
        <taxon>Fungi</taxon>
        <taxon>Dikarya</taxon>
        <taxon>Ascomycota</taxon>
        <taxon>Pezizomycotina</taxon>
        <taxon>Eurotiomycetes</taxon>
        <taxon>Eurotiomycetidae</taxon>
        <taxon>Eurotiales</taxon>
        <taxon>Aspergillaceae</taxon>
        <taxon>Aspergillus</taxon>
        <taxon>Aspergillus subgen. Nidulantes</taxon>
    </lineage>
</organism>
<dbReference type="PROSITE" id="PS50888">
    <property type="entry name" value="BHLH"/>
    <property type="match status" value="1"/>
</dbReference>
<comment type="subcellular location">
    <subcellularLocation>
        <location evidence="1">Nucleus</location>
    </subcellularLocation>
</comment>
<feature type="compositionally biased region" description="Low complexity" evidence="6">
    <location>
        <begin position="121"/>
        <end position="131"/>
    </location>
</feature>
<evidence type="ECO:0000256" key="6">
    <source>
        <dbReference type="SAM" id="MobiDB-lite"/>
    </source>
</evidence>
<dbReference type="Pfam" id="PF00010">
    <property type="entry name" value="HLH"/>
    <property type="match status" value="1"/>
</dbReference>
<keyword evidence="4" id="KW-0804">Transcription</keyword>
<comment type="caution">
    <text evidence="8">The sequence shown here is derived from an EMBL/GenBank/DDBJ whole genome shotgun (WGS) entry which is preliminary data.</text>
</comment>
<evidence type="ECO:0000259" key="7">
    <source>
        <dbReference type="PROSITE" id="PS50888"/>
    </source>
</evidence>
<feature type="domain" description="BHLH" evidence="7">
    <location>
        <begin position="196"/>
        <end position="248"/>
    </location>
</feature>
<dbReference type="SUPFAM" id="SSF47459">
    <property type="entry name" value="HLH, helix-loop-helix DNA-binding domain"/>
    <property type="match status" value="1"/>
</dbReference>
<name>A0ABR4HKM6_9EURO</name>
<sequence length="279" mass="31505">MASRFESDFWNWPFLLHQGPDRKDIPYMPSAYYMQPGGVGDPALSCTSYYPQNFLLNSLQHVQNDYNCLMDGVFSDVLIQDDEEPAFTPPPLSYSPPSHPPSSDDLMWGSDLSFGPDGFRPSPNSSPQPQSDGEPVYPYAQSIKPLPHGVPTTQSLPETSILEMPPLEKQKQQKQQPPELLELSRRGIQKTTGKKRRRLLHIIAERNRRLSQNKMYEELYRMVPGLDGSARSTKREVLTRTANFLEDLVEGNKDLQAQLRQLSSHPGHGHGAPIHSGWV</sequence>
<dbReference type="PANTHER" id="PTHR15741:SF27">
    <property type="entry name" value="TRANSCRIPTION FACTOR AP-4"/>
    <property type="match status" value="1"/>
</dbReference>
<gene>
    <name evidence="8" type="ORF">BDW59DRAFT_175959</name>
</gene>
<keyword evidence="5" id="KW-0539">Nucleus</keyword>
<evidence type="ECO:0000256" key="5">
    <source>
        <dbReference type="ARBA" id="ARBA00023242"/>
    </source>
</evidence>
<dbReference type="PANTHER" id="PTHR15741">
    <property type="entry name" value="BASIC HELIX-LOOP-HELIX ZIP TRANSCRIPTION FACTOR"/>
    <property type="match status" value="1"/>
</dbReference>
<evidence type="ECO:0000313" key="8">
    <source>
        <dbReference type="EMBL" id="KAL2816031.1"/>
    </source>
</evidence>
<reference evidence="8 9" key="1">
    <citation type="submission" date="2024-07" db="EMBL/GenBank/DDBJ databases">
        <title>Section-level genome sequencing and comparative genomics of Aspergillus sections Usti and Cavernicolus.</title>
        <authorList>
            <consortium name="Lawrence Berkeley National Laboratory"/>
            <person name="Nybo J.L."/>
            <person name="Vesth T.C."/>
            <person name="Theobald S."/>
            <person name="Frisvad J.C."/>
            <person name="Larsen T.O."/>
            <person name="Kjaerboelling I."/>
            <person name="Rothschild-Mancinelli K."/>
            <person name="Lyhne E.K."/>
            <person name="Kogle M.E."/>
            <person name="Barry K."/>
            <person name="Clum A."/>
            <person name="Na H."/>
            <person name="Ledsgaard L."/>
            <person name="Lin J."/>
            <person name="Lipzen A."/>
            <person name="Kuo A."/>
            <person name="Riley R."/>
            <person name="Mondo S."/>
            <person name="LaButti K."/>
            <person name="Haridas S."/>
            <person name="Pangalinan J."/>
            <person name="Salamov A.A."/>
            <person name="Simmons B.A."/>
            <person name="Magnuson J.K."/>
            <person name="Chen J."/>
            <person name="Drula E."/>
            <person name="Henrissat B."/>
            <person name="Wiebenga A."/>
            <person name="Lubbers R.J."/>
            <person name="Gomes A.C."/>
            <person name="Makela M.R."/>
            <person name="Stajich J."/>
            <person name="Grigoriev I.V."/>
            <person name="Mortensen U.H."/>
            <person name="De vries R.P."/>
            <person name="Baker S.E."/>
            <person name="Andersen M.R."/>
        </authorList>
    </citation>
    <scope>NUCLEOTIDE SEQUENCE [LARGE SCALE GENOMIC DNA]</scope>
    <source>
        <strain evidence="8 9">CBS 600.67</strain>
    </source>
</reference>
<dbReference type="SMART" id="SM00353">
    <property type="entry name" value="HLH"/>
    <property type="match status" value="1"/>
</dbReference>
<dbReference type="InterPro" id="IPR011598">
    <property type="entry name" value="bHLH_dom"/>
</dbReference>
<keyword evidence="2" id="KW-0805">Transcription regulation</keyword>
<evidence type="ECO:0000256" key="1">
    <source>
        <dbReference type="ARBA" id="ARBA00004123"/>
    </source>
</evidence>
<evidence type="ECO:0000256" key="2">
    <source>
        <dbReference type="ARBA" id="ARBA00023015"/>
    </source>
</evidence>
<protein>
    <recommendedName>
        <fullName evidence="7">BHLH domain-containing protein</fullName>
    </recommendedName>
</protein>
<evidence type="ECO:0000313" key="9">
    <source>
        <dbReference type="Proteomes" id="UP001610335"/>
    </source>
</evidence>
<evidence type="ECO:0000256" key="3">
    <source>
        <dbReference type="ARBA" id="ARBA00023125"/>
    </source>
</evidence>
<feature type="region of interest" description="Disordered" evidence="6">
    <location>
        <begin position="84"/>
        <end position="193"/>
    </location>
</feature>
<accession>A0ABR4HKM6</accession>
<dbReference type="Proteomes" id="UP001610335">
    <property type="component" value="Unassembled WGS sequence"/>
</dbReference>